<dbReference type="PROSITE" id="PS00705">
    <property type="entry name" value="PROK_CO2_ANHYDRASE_2"/>
    <property type="match status" value="1"/>
</dbReference>
<dbReference type="FunFam" id="3.40.1050.10:FF:000001">
    <property type="entry name" value="Carbonic anhydrase"/>
    <property type="match status" value="1"/>
</dbReference>
<dbReference type="InterPro" id="IPR036874">
    <property type="entry name" value="Carbonic_anhydrase_sf"/>
</dbReference>
<evidence type="ECO:0000313" key="11">
    <source>
        <dbReference type="EMBL" id="CAD8684271.1"/>
    </source>
</evidence>
<dbReference type="InterPro" id="IPR001765">
    <property type="entry name" value="Carbonic_anhydrase"/>
</dbReference>
<feature type="binding site" evidence="9">
    <location>
        <position position="132"/>
    </location>
    <ligand>
        <name>Zn(2+)</name>
        <dbReference type="ChEBI" id="CHEBI:29105"/>
    </ligand>
</feature>
<evidence type="ECO:0000256" key="2">
    <source>
        <dbReference type="ARBA" id="ARBA00012925"/>
    </source>
</evidence>
<dbReference type="GO" id="GO:0004089">
    <property type="term" value="F:carbonate dehydratase activity"/>
    <property type="evidence" value="ECO:0007669"/>
    <property type="project" value="UniProtKB-EC"/>
</dbReference>
<evidence type="ECO:0000256" key="3">
    <source>
        <dbReference type="ARBA" id="ARBA00014628"/>
    </source>
</evidence>
<feature type="region of interest" description="Disordered" evidence="10">
    <location>
        <begin position="294"/>
        <end position="335"/>
    </location>
</feature>
<feature type="compositionally biased region" description="Polar residues" evidence="10">
    <location>
        <begin position="374"/>
        <end position="389"/>
    </location>
</feature>
<gene>
    <name evidence="11" type="ORF">CLEI1391_LOCUS11681</name>
</gene>
<sequence>MSSNLEKLAASSGVRNAPKRPSSKRPSDSGSVSSAQSVDLLLQNNRDWSLRTIEEDPEYFETLSKLQTPEYLWIGCSDSRVPANTILGLRPGEVFVQRNVGNQANHSDMNCMSCLEYAVKELKVKTIIVCGHYGCGAVNAALRLPSKTPGLVNCWISDIRACRNEHQAELRQLGGDAQVARLCELNVLRQAFHVCTSPVVQAAWDEGQELAVVGLIYSLRDGRLKSLVGPLRGNTDVAHDLSTFTDMLQLEADPERGLVRVTSRGADMDTAGAEVVEQLLNTATVVNKLAQHAAWTEPGPSTPPAPWPDTSANQAFIAGCGQEPDSPRSSRPSSIQGVAMAQAALAYVRAASSSQNSLPVTLDGLISAMVGSSQAQAANITSPKTSKANGQPEVEAA</sequence>
<dbReference type="GO" id="GO:0008270">
    <property type="term" value="F:zinc ion binding"/>
    <property type="evidence" value="ECO:0007669"/>
    <property type="project" value="InterPro"/>
</dbReference>
<evidence type="ECO:0000256" key="8">
    <source>
        <dbReference type="ARBA" id="ARBA00048348"/>
    </source>
</evidence>
<name>A0A7S0WUW1_9CHLO</name>
<organism evidence="11">
    <name type="scientific">Chlamydomonas leiostraca</name>
    <dbReference type="NCBI Taxonomy" id="1034604"/>
    <lineage>
        <taxon>Eukaryota</taxon>
        <taxon>Viridiplantae</taxon>
        <taxon>Chlorophyta</taxon>
        <taxon>core chlorophytes</taxon>
        <taxon>Chlorophyceae</taxon>
        <taxon>CS clade</taxon>
        <taxon>Chlamydomonadales</taxon>
        <taxon>Chlamydomonadaceae</taxon>
        <taxon>Chlamydomonas</taxon>
    </lineage>
</organism>
<comment type="cofactor">
    <cofactor evidence="9">
        <name>Zn(2+)</name>
        <dbReference type="ChEBI" id="CHEBI:29105"/>
    </cofactor>
    <text evidence="9">Binds 1 zinc ion per subunit.</text>
</comment>
<evidence type="ECO:0000256" key="4">
    <source>
        <dbReference type="ARBA" id="ARBA00022723"/>
    </source>
</evidence>
<dbReference type="GO" id="GO:0015976">
    <property type="term" value="P:carbon utilization"/>
    <property type="evidence" value="ECO:0007669"/>
    <property type="project" value="InterPro"/>
</dbReference>
<keyword evidence="4 9" id="KW-0479">Metal-binding</keyword>
<dbReference type="PROSITE" id="PS00704">
    <property type="entry name" value="PROK_CO2_ANHYDRASE_1"/>
    <property type="match status" value="1"/>
</dbReference>
<dbReference type="EMBL" id="HBFB01020834">
    <property type="protein sequence ID" value="CAD8684271.1"/>
    <property type="molecule type" value="Transcribed_RNA"/>
</dbReference>
<evidence type="ECO:0000256" key="10">
    <source>
        <dbReference type="SAM" id="MobiDB-lite"/>
    </source>
</evidence>
<protein>
    <recommendedName>
        <fullName evidence="3">Carbonic anhydrase</fullName>
        <ecNumber evidence="2">4.2.1.1</ecNumber>
    </recommendedName>
    <alternativeName>
        <fullName evidence="7">Carbonate dehydratase</fullName>
    </alternativeName>
</protein>
<dbReference type="CDD" id="cd00883">
    <property type="entry name" value="beta_CA_cladeA"/>
    <property type="match status" value="1"/>
</dbReference>
<keyword evidence="5 9" id="KW-0862">Zinc</keyword>
<dbReference type="SMART" id="SM00947">
    <property type="entry name" value="Pro_CA"/>
    <property type="match status" value="1"/>
</dbReference>
<proteinExistence type="inferred from homology"/>
<feature type="region of interest" description="Disordered" evidence="10">
    <location>
        <begin position="374"/>
        <end position="397"/>
    </location>
</feature>
<evidence type="ECO:0000256" key="9">
    <source>
        <dbReference type="PIRSR" id="PIRSR601765-1"/>
    </source>
</evidence>
<dbReference type="SUPFAM" id="SSF53056">
    <property type="entry name" value="beta-carbonic anhydrase, cab"/>
    <property type="match status" value="1"/>
</dbReference>
<dbReference type="PANTHER" id="PTHR11002:SF76">
    <property type="entry name" value="CARBONIC ANHYDRASE"/>
    <property type="match status" value="1"/>
</dbReference>
<dbReference type="PANTHER" id="PTHR11002">
    <property type="entry name" value="CARBONIC ANHYDRASE"/>
    <property type="match status" value="1"/>
</dbReference>
<dbReference type="AlphaFoldDB" id="A0A7S0WUW1"/>
<evidence type="ECO:0000256" key="7">
    <source>
        <dbReference type="ARBA" id="ARBA00031969"/>
    </source>
</evidence>
<feature type="binding site" evidence="9">
    <location>
        <position position="135"/>
    </location>
    <ligand>
        <name>Zn(2+)</name>
        <dbReference type="ChEBI" id="CHEBI:29105"/>
    </ligand>
</feature>
<reference evidence="11" key="1">
    <citation type="submission" date="2021-01" db="EMBL/GenBank/DDBJ databases">
        <authorList>
            <person name="Corre E."/>
            <person name="Pelletier E."/>
            <person name="Niang G."/>
            <person name="Scheremetjew M."/>
            <person name="Finn R."/>
            <person name="Kale V."/>
            <person name="Holt S."/>
            <person name="Cochrane G."/>
            <person name="Meng A."/>
            <person name="Brown T."/>
            <person name="Cohen L."/>
        </authorList>
    </citation>
    <scope>NUCLEOTIDE SEQUENCE</scope>
    <source>
        <strain evidence="11">SAG 11-49</strain>
    </source>
</reference>
<evidence type="ECO:0000256" key="6">
    <source>
        <dbReference type="ARBA" id="ARBA00023239"/>
    </source>
</evidence>
<feature type="region of interest" description="Disordered" evidence="10">
    <location>
        <begin position="1"/>
        <end position="36"/>
    </location>
</feature>
<dbReference type="Pfam" id="PF00484">
    <property type="entry name" value="Pro_CA"/>
    <property type="match status" value="1"/>
</dbReference>
<keyword evidence="6" id="KW-0456">Lyase</keyword>
<dbReference type="Gene3D" id="3.40.1050.10">
    <property type="entry name" value="Carbonic anhydrase"/>
    <property type="match status" value="1"/>
</dbReference>
<evidence type="ECO:0000256" key="1">
    <source>
        <dbReference type="ARBA" id="ARBA00006217"/>
    </source>
</evidence>
<comment type="catalytic activity">
    <reaction evidence="8">
        <text>hydrogencarbonate + H(+) = CO2 + H2O</text>
        <dbReference type="Rhea" id="RHEA:10748"/>
        <dbReference type="ChEBI" id="CHEBI:15377"/>
        <dbReference type="ChEBI" id="CHEBI:15378"/>
        <dbReference type="ChEBI" id="CHEBI:16526"/>
        <dbReference type="ChEBI" id="CHEBI:17544"/>
        <dbReference type="EC" id="4.2.1.1"/>
    </reaction>
</comment>
<evidence type="ECO:0000256" key="5">
    <source>
        <dbReference type="ARBA" id="ARBA00022833"/>
    </source>
</evidence>
<accession>A0A7S0WUW1</accession>
<dbReference type="InterPro" id="IPR015892">
    <property type="entry name" value="Carbonic_anhydrase_CS"/>
</dbReference>
<feature type="binding site" evidence="9">
    <location>
        <position position="78"/>
    </location>
    <ligand>
        <name>Zn(2+)</name>
        <dbReference type="ChEBI" id="CHEBI:29105"/>
    </ligand>
</feature>
<feature type="binding site" evidence="9">
    <location>
        <position position="76"/>
    </location>
    <ligand>
        <name>Zn(2+)</name>
        <dbReference type="ChEBI" id="CHEBI:29105"/>
    </ligand>
</feature>
<dbReference type="EC" id="4.2.1.1" evidence="2"/>
<comment type="similarity">
    <text evidence="1">Belongs to the beta-class carbonic anhydrase family.</text>
</comment>